<organism evidence="1 2">
    <name type="scientific">Clostridium botulinum C</name>
    <dbReference type="NCBI Taxonomy" id="36828"/>
    <lineage>
        <taxon>Bacteria</taxon>
        <taxon>Bacillati</taxon>
        <taxon>Bacillota</taxon>
        <taxon>Clostridia</taxon>
        <taxon>Eubacteriales</taxon>
        <taxon>Clostridiaceae</taxon>
        <taxon>Clostridium</taxon>
    </lineage>
</organism>
<gene>
    <name evidence="1" type="ORF">G8S53_10040</name>
</gene>
<dbReference type="SUPFAM" id="SSF50494">
    <property type="entry name" value="Trypsin-like serine proteases"/>
    <property type="match status" value="1"/>
</dbReference>
<dbReference type="Gene3D" id="2.40.10.10">
    <property type="entry name" value="Trypsin-like serine proteases"/>
    <property type="match status" value="1"/>
</dbReference>
<proteinExistence type="predicted"/>
<keyword evidence="1" id="KW-0378">Hydrolase</keyword>
<dbReference type="InterPro" id="IPR043504">
    <property type="entry name" value="Peptidase_S1_PA_chymotrypsin"/>
</dbReference>
<protein>
    <submittedName>
        <fullName evidence="1">Serine protease</fullName>
    </submittedName>
</protein>
<comment type="caution">
    <text evidence="1">The sequence shown here is derived from an EMBL/GenBank/DDBJ whole genome shotgun (WGS) entry which is preliminary data.</text>
</comment>
<accession>A0A9Q3VBF5</accession>
<dbReference type="AlphaFoldDB" id="A0A9Q3VBF5"/>
<reference evidence="1" key="2">
    <citation type="journal article" date="2021" name="Microorganisms">
        <title>Extensive Genome Exploration of Clostridium botulinum Group III Field Strains.</title>
        <authorList>
            <person name="Fillo S."/>
            <person name="Giordani F."/>
            <person name="Tonon E."/>
            <person name="Drigo I."/>
            <person name="Anselmo A."/>
            <person name="Fortunato A."/>
            <person name="Lista F."/>
            <person name="Bano L."/>
        </authorList>
    </citation>
    <scope>NUCLEOTIDE SEQUENCE</scope>
    <source>
        <strain evidence="1">IZSVe-TV_9877_3_12</strain>
    </source>
</reference>
<evidence type="ECO:0000313" key="1">
    <source>
        <dbReference type="EMBL" id="MCD3195619.1"/>
    </source>
</evidence>
<sequence>MNNCCTLEEKIKFICECEYKYFFNKANVVAVGLGYKISNGLNTFRKCIKVLVSNKLPKNNLNSSNIIPVCYRGIETDVVESGHISFIKLTERIRPVLGGYSIGPAAKIDGGSMGCVVTDNHDYYILSCNHVLAEDNKIPIGTPVLQPSTFDGGKSPRDIVGSLSEFVPIITGGENYVDCAMARILNKNNISPSIALVGNPKGVVKAELDEDVKKVGKITELTTGKVTLLNVTIETRVNGIKTIFKDQIITTKMSSPGDSGSILLNNLNYALGLAMCEGETLTCYNNITRVLNSMNVLLVTG</sequence>
<dbReference type="RefSeq" id="WP_198091262.1">
    <property type="nucleotide sequence ID" value="NZ_JAAMYB010000013.1"/>
</dbReference>
<evidence type="ECO:0000313" key="2">
    <source>
        <dbReference type="Proteomes" id="UP000813637"/>
    </source>
</evidence>
<reference evidence="1" key="1">
    <citation type="submission" date="2020-02" db="EMBL/GenBank/DDBJ databases">
        <authorList>
            <person name="Fillo S."/>
            <person name="Giordani F."/>
            <person name="Tonon E."/>
            <person name="Drigo I."/>
            <person name="Anselmo A."/>
            <person name="Fortunato A."/>
            <person name="Bano L."/>
            <person name="Lista F."/>
        </authorList>
    </citation>
    <scope>NUCLEOTIDE SEQUENCE</scope>
    <source>
        <strain evidence="1">IZSVe-TV_9877_3_12</strain>
    </source>
</reference>
<dbReference type="Proteomes" id="UP000813637">
    <property type="component" value="Unassembled WGS sequence"/>
</dbReference>
<name>A0A9Q3VBF5_CLOBO</name>
<keyword evidence="1" id="KW-0645">Protease</keyword>
<dbReference type="GO" id="GO:0008233">
    <property type="term" value="F:peptidase activity"/>
    <property type="evidence" value="ECO:0007669"/>
    <property type="project" value="UniProtKB-KW"/>
</dbReference>
<dbReference type="InterPro" id="IPR009003">
    <property type="entry name" value="Peptidase_S1_PA"/>
</dbReference>
<dbReference type="GO" id="GO:0006508">
    <property type="term" value="P:proteolysis"/>
    <property type="evidence" value="ECO:0007669"/>
    <property type="project" value="UniProtKB-KW"/>
</dbReference>
<dbReference type="EMBL" id="JAAMYB010000013">
    <property type="protein sequence ID" value="MCD3195619.1"/>
    <property type="molecule type" value="Genomic_DNA"/>
</dbReference>